<evidence type="ECO:0000313" key="3">
    <source>
        <dbReference type="Proteomes" id="UP000189229"/>
    </source>
</evidence>
<organism evidence="2 3">
    <name type="scientific">Mycobacterium kansasii</name>
    <dbReference type="NCBI Taxonomy" id="1768"/>
    <lineage>
        <taxon>Bacteria</taxon>
        <taxon>Bacillati</taxon>
        <taxon>Actinomycetota</taxon>
        <taxon>Actinomycetes</taxon>
        <taxon>Mycobacteriales</taxon>
        <taxon>Mycobacteriaceae</taxon>
        <taxon>Mycobacterium</taxon>
    </lineage>
</organism>
<accession>A0A1V3X4V7</accession>
<evidence type="ECO:0000256" key="1">
    <source>
        <dbReference type="SAM" id="MobiDB-lite"/>
    </source>
</evidence>
<reference evidence="2 3" key="1">
    <citation type="submission" date="2017-02" db="EMBL/GenBank/DDBJ databases">
        <title>Complete genome sequences of Mycobacterium kansasii strains isolated from rhesus macaques.</title>
        <authorList>
            <person name="Panda A."/>
            <person name="Nagaraj S."/>
            <person name="Zhao X."/>
            <person name="Tettelin H."/>
            <person name="Detolla L.J."/>
        </authorList>
    </citation>
    <scope>NUCLEOTIDE SEQUENCE [LARGE SCALE GENOMIC DNA]</scope>
    <source>
        <strain evidence="2 3">11-3813</strain>
    </source>
</reference>
<sequence>MGSAETDGGPRRAPDRLLVDYPRGLYRNMTPGACDPQRRPGFAGTPAVDGPISARWAGPCRPGHS</sequence>
<proteinExistence type="predicted"/>
<dbReference type="AlphaFoldDB" id="A0A1V3X4V7"/>
<gene>
    <name evidence="2" type="ORF">BZL30_4627</name>
</gene>
<feature type="region of interest" description="Disordered" evidence="1">
    <location>
        <begin position="31"/>
        <end position="65"/>
    </location>
</feature>
<evidence type="ECO:0000313" key="2">
    <source>
        <dbReference type="EMBL" id="OOK74152.1"/>
    </source>
</evidence>
<comment type="caution">
    <text evidence="2">The sequence shown here is derived from an EMBL/GenBank/DDBJ whole genome shotgun (WGS) entry which is preliminary data.</text>
</comment>
<dbReference type="Proteomes" id="UP000189229">
    <property type="component" value="Unassembled WGS sequence"/>
</dbReference>
<protein>
    <submittedName>
        <fullName evidence="2">Uncharacterized protein</fullName>
    </submittedName>
</protein>
<name>A0A1V3X4V7_MYCKA</name>
<dbReference type="EMBL" id="MVBM01000004">
    <property type="protein sequence ID" value="OOK74152.1"/>
    <property type="molecule type" value="Genomic_DNA"/>
</dbReference>